<protein>
    <submittedName>
        <fullName evidence="1">Uncharacterized protein</fullName>
    </submittedName>
</protein>
<evidence type="ECO:0000313" key="2">
    <source>
        <dbReference type="Proteomes" id="UP001597301"/>
    </source>
</evidence>
<sequence>MVEVIFFSISDDAAGDLDLMMGTLEGENMFWSTRVDCDSKVKTLLLIHLVEYLHKGFNTKAFDHSFYSATSTNIR</sequence>
<dbReference type="EMBL" id="JBHUEO010000121">
    <property type="protein sequence ID" value="MFD1708910.1"/>
    <property type="molecule type" value="Genomic_DNA"/>
</dbReference>
<evidence type="ECO:0000313" key="1">
    <source>
        <dbReference type="EMBL" id="MFD1708910.1"/>
    </source>
</evidence>
<gene>
    <name evidence="1" type="ORF">ACFSCZ_19790</name>
</gene>
<organism evidence="1 2">
    <name type="scientific">Siminovitchia sediminis</name>
    <dbReference type="NCBI Taxonomy" id="1274353"/>
    <lineage>
        <taxon>Bacteria</taxon>
        <taxon>Bacillati</taxon>
        <taxon>Bacillota</taxon>
        <taxon>Bacilli</taxon>
        <taxon>Bacillales</taxon>
        <taxon>Bacillaceae</taxon>
        <taxon>Siminovitchia</taxon>
    </lineage>
</organism>
<comment type="caution">
    <text evidence="1">The sequence shown here is derived from an EMBL/GenBank/DDBJ whole genome shotgun (WGS) entry which is preliminary data.</text>
</comment>
<name>A0ABW4KRM7_9BACI</name>
<reference evidence="2" key="1">
    <citation type="journal article" date="2019" name="Int. J. Syst. Evol. Microbiol.">
        <title>The Global Catalogue of Microorganisms (GCM) 10K type strain sequencing project: providing services to taxonomists for standard genome sequencing and annotation.</title>
        <authorList>
            <consortium name="The Broad Institute Genomics Platform"/>
            <consortium name="The Broad Institute Genome Sequencing Center for Infectious Disease"/>
            <person name="Wu L."/>
            <person name="Ma J."/>
        </authorList>
    </citation>
    <scope>NUCLEOTIDE SEQUENCE [LARGE SCALE GENOMIC DNA]</scope>
    <source>
        <strain evidence="2">CGMCC 1.12295</strain>
    </source>
</reference>
<dbReference type="Proteomes" id="UP001597301">
    <property type="component" value="Unassembled WGS sequence"/>
</dbReference>
<dbReference type="RefSeq" id="WP_380776791.1">
    <property type="nucleotide sequence ID" value="NZ_JBHUEO010000121.1"/>
</dbReference>
<accession>A0ABW4KRM7</accession>
<keyword evidence="2" id="KW-1185">Reference proteome</keyword>
<proteinExistence type="predicted"/>